<dbReference type="GO" id="GO:0005886">
    <property type="term" value="C:plasma membrane"/>
    <property type="evidence" value="ECO:0007669"/>
    <property type="project" value="UniProtKB-SubCell"/>
</dbReference>
<accession>A0A4U0FAY2</accession>
<dbReference type="RefSeq" id="WP_136777985.1">
    <property type="nucleotide sequence ID" value="NZ_SUPK01000005.1"/>
</dbReference>
<evidence type="ECO:0000256" key="2">
    <source>
        <dbReference type="ARBA" id="ARBA00007866"/>
    </source>
</evidence>
<dbReference type="InterPro" id="IPR036257">
    <property type="entry name" value="Cyt_c_oxidase_su2_TM_sf"/>
</dbReference>
<keyword evidence="9 15" id="KW-1133">Transmembrane helix</keyword>
<evidence type="ECO:0000259" key="17">
    <source>
        <dbReference type="PROSITE" id="PS50999"/>
    </source>
</evidence>
<dbReference type="EMBL" id="SUPK01000005">
    <property type="protein sequence ID" value="TJY41850.1"/>
    <property type="molecule type" value="Genomic_DNA"/>
</dbReference>
<dbReference type="NCBIfam" id="TIGR01433">
    <property type="entry name" value="CyoA"/>
    <property type="match status" value="1"/>
</dbReference>
<keyword evidence="5 14" id="KW-0679">Respiratory chain</keyword>
<evidence type="ECO:0000256" key="14">
    <source>
        <dbReference type="PIRNR" id="PIRNR000292"/>
    </source>
</evidence>
<feature type="transmembrane region" description="Helical" evidence="15">
    <location>
        <begin position="47"/>
        <end position="70"/>
    </location>
</feature>
<gene>
    <name evidence="18" type="primary">cyoA</name>
    <name evidence="18" type="ORF">E5161_11650</name>
</gene>
<comment type="function">
    <text evidence="14">Catalyzes quinol oxidation with the concomitant reduction of oxygen to water. Subunit II transfers the electrons from a quinol to the binuclear center of the catalytic subunit I.</text>
</comment>
<evidence type="ECO:0000256" key="4">
    <source>
        <dbReference type="ARBA" id="ARBA00022475"/>
    </source>
</evidence>
<evidence type="ECO:0000313" key="19">
    <source>
        <dbReference type="Proteomes" id="UP000309673"/>
    </source>
</evidence>
<evidence type="ECO:0000256" key="13">
    <source>
        <dbReference type="ARBA" id="ARBA00023288"/>
    </source>
</evidence>
<dbReference type="Pfam" id="PF00116">
    <property type="entry name" value="COX2"/>
    <property type="match status" value="1"/>
</dbReference>
<dbReference type="GO" id="GO:0016682">
    <property type="term" value="F:oxidoreductase activity, acting on diphenols and related substances as donors, oxygen as acceptor"/>
    <property type="evidence" value="ECO:0007669"/>
    <property type="project" value="InterPro"/>
</dbReference>
<evidence type="ECO:0000259" key="16">
    <source>
        <dbReference type="PROSITE" id="PS50857"/>
    </source>
</evidence>
<proteinExistence type="inferred from homology"/>
<dbReference type="SUPFAM" id="SSF81464">
    <property type="entry name" value="Cytochrome c oxidase subunit II-like, transmembrane region"/>
    <property type="match status" value="1"/>
</dbReference>
<sequence>MNLTRGMRRLAALSSLIGMTVLLSGCMDKFYVLDPKGPVGRHQLDLIIISTLLCLVVIVPVLILTFVFAWKYRNRKDSKAAYQPEWEHSTKLEMTWWGIPILIIIILAVITASYTYKLEPSKPLEHPAKPITIQVTSLDWKWFFIYPEQGIATVNYIQFPADVPVKFELTSDAPMNSFWIPQLGGQIYTMSGMAMNLNLIADKPGTYFGTAANFSGKDFGKMTFDAIATTQAEFDKWVQTVKQSAPPLTQDGYDKLAEPGTMGTQDYSSVPEGLFEKIVTKYTGPNGHQHVHKVEENLPVNQDGGGEAPESSAHHHH</sequence>
<evidence type="ECO:0000256" key="5">
    <source>
        <dbReference type="ARBA" id="ARBA00022660"/>
    </source>
</evidence>
<organism evidence="18 19">
    <name type="scientific">Cohnella pontilimi</name>
    <dbReference type="NCBI Taxonomy" id="2564100"/>
    <lineage>
        <taxon>Bacteria</taxon>
        <taxon>Bacillati</taxon>
        <taxon>Bacillota</taxon>
        <taxon>Bacilli</taxon>
        <taxon>Bacillales</taxon>
        <taxon>Paenibacillaceae</taxon>
        <taxon>Cohnella</taxon>
    </lineage>
</organism>
<dbReference type="InterPro" id="IPR008972">
    <property type="entry name" value="Cupredoxin"/>
</dbReference>
<keyword evidence="8 14" id="KW-0249">Electron transport</keyword>
<evidence type="ECO:0000256" key="9">
    <source>
        <dbReference type="ARBA" id="ARBA00022989"/>
    </source>
</evidence>
<dbReference type="PROSITE" id="PS50999">
    <property type="entry name" value="COX2_TM"/>
    <property type="match status" value="1"/>
</dbReference>
<evidence type="ECO:0000256" key="10">
    <source>
        <dbReference type="ARBA" id="ARBA00023002"/>
    </source>
</evidence>
<feature type="domain" description="Cytochrome oxidase subunit II transmembrane region profile" evidence="17">
    <location>
        <begin position="24"/>
        <end position="122"/>
    </location>
</feature>
<feature type="domain" description="Cytochrome oxidase subunit II copper A binding" evidence="16">
    <location>
        <begin position="128"/>
        <end position="240"/>
    </location>
</feature>
<comment type="subcellular location">
    <subcellularLocation>
        <location evidence="1">Cell membrane</location>
        <topology evidence="1">Multi-pass membrane protein</topology>
    </subcellularLocation>
</comment>
<comment type="caution">
    <text evidence="18">The sequence shown here is derived from an EMBL/GenBank/DDBJ whole genome shotgun (WGS) entry which is preliminary data.</text>
</comment>
<protein>
    <recommendedName>
        <fullName evidence="14">Quinol oxidase subunit 2</fullName>
        <ecNumber evidence="14">1.10.3.-</ecNumber>
    </recommendedName>
</protein>
<dbReference type="CDD" id="cd04212">
    <property type="entry name" value="CuRO_UO_II"/>
    <property type="match status" value="1"/>
</dbReference>
<evidence type="ECO:0000256" key="3">
    <source>
        <dbReference type="ARBA" id="ARBA00022448"/>
    </source>
</evidence>
<evidence type="ECO:0000256" key="12">
    <source>
        <dbReference type="ARBA" id="ARBA00023139"/>
    </source>
</evidence>
<reference evidence="18 19" key="1">
    <citation type="submission" date="2019-04" db="EMBL/GenBank/DDBJ databases">
        <title>Cohnella sp. nov., isolated from soil.</title>
        <authorList>
            <person name="Kim W."/>
        </authorList>
    </citation>
    <scope>NUCLEOTIDE SEQUENCE [LARGE SCALE GENOMIC DNA]</scope>
    <source>
        <strain evidence="18 19">CAU 1483</strain>
    </source>
</reference>
<dbReference type="Gene3D" id="2.60.40.420">
    <property type="entry name" value="Cupredoxins - blue copper proteins"/>
    <property type="match status" value="1"/>
</dbReference>
<name>A0A4U0FAY2_9BACL</name>
<feature type="transmembrane region" description="Helical" evidence="15">
    <location>
        <begin position="96"/>
        <end position="116"/>
    </location>
</feature>
<dbReference type="InterPro" id="IPR010514">
    <property type="entry name" value="COX_ARM"/>
</dbReference>
<dbReference type="InterPro" id="IPR034227">
    <property type="entry name" value="CuRO_UO_II"/>
</dbReference>
<keyword evidence="13" id="KW-0449">Lipoprotein</keyword>
<keyword evidence="6 15" id="KW-0812">Transmembrane</keyword>
<dbReference type="Proteomes" id="UP000309673">
    <property type="component" value="Unassembled WGS sequence"/>
</dbReference>
<keyword evidence="12" id="KW-0564">Palmitate</keyword>
<evidence type="ECO:0000256" key="11">
    <source>
        <dbReference type="ARBA" id="ARBA00023136"/>
    </source>
</evidence>
<dbReference type="GO" id="GO:0042773">
    <property type="term" value="P:ATP synthesis coupled electron transport"/>
    <property type="evidence" value="ECO:0007669"/>
    <property type="project" value="TreeGrafter"/>
</dbReference>
<keyword evidence="11 14" id="KW-0472">Membrane</keyword>
<dbReference type="AlphaFoldDB" id="A0A4U0FAY2"/>
<keyword evidence="19" id="KW-1185">Reference proteome</keyword>
<evidence type="ECO:0000256" key="15">
    <source>
        <dbReference type="SAM" id="Phobius"/>
    </source>
</evidence>
<dbReference type="Pfam" id="PF06481">
    <property type="entry name" value="COX_ARM"/>
    <property type="match status" value="1"/>
</dbReference>
<comment type="catalytic activity">
    <reaction evidence="14">
        <text>2 a quinol + O2 = 2 a quinone + 2 H2O</text>
        <dbReference type="Rhea" id="RHEA:55376"/>
        <dbReference type="ChEBI" id="CHEBI:15377"/>
        <dbReference type="ChEBI" id="CHEBI:15379"/>
        <dbReference type="ChEBI" id="CHEBI:24646"/>
        <dbReference type="ChEBI" id="CHEBI:132124"/>
    </reaction>
</comment>
<keyword evidence="10 14" id="KW-0560">Oxidoreductase</keyword>
<evidence type="ECO:0000256" key="7">
    <source>
        <dbReference type="ARBA" id="ARBA00022729"/>
    </source>
</evidence>
<dbReference type="PROSITE" id="PS50857">
    <property type="entry name" value="COX2_CUA"/>
    <property type="match status" value="1"/>
</dbReference>
<dbReference type="InterPro" id="IPR045187">
    <property type="entry name" value="CcO_II"/>
</dbReference>
<dbReference type="InterPro" id="IPR002429">
    <property type="entry name" value="CcO_II-like_C"/>
</dbReference>
<dbReference type="OrthoDB" id="9783445at2"/>
<dbReference type="PANTHER" id="PTHR22888">
    <property type="entry name" value="CYTOCHROME C OXIDASE, SUBUNIT II"/>
    <property type="match status" value="1"/>
</dbReference>
<keyword evidence="7" id="KW-0732">Signal</keyword>
<evidence type="ECO:0000256" key="6">
    <source>
        <dbReference type="ARBA" id="ARBA00022692"/>
    </source>
</evidence>
<dbReference type="GO" id="GO:0005507">
    <property type="term" value="F:copper ion binding"/>
    <property type="evidence" value="ECO:0007669"/>
    <property type="project" value="InterPro"/>
</dbReference>
<dbReference type="GO" id="GO:0004129">
    <property type="term" value="F:cytochrome-c oxidase activity"/>
    <property type="evidence" value="ECO:0007669"/>
    <property type="project" value="UniProtKB-UniRule"/>
</dbReference>
<dbReference type="Gene3D" id="1.10.287.90">
    <property type="match status" value="1"/>
</dbReference>
<dbReference type="InterPro" id="IPR011759">
    <property type="entry name" value="Cyt_c_oxidase_su2_TM_dom"/>
</dbReference>
<keyword evidence="4 14" id="KW-1003">Cell membrane</keyword>
<evidence type="ECO:0000256" key="8">
    <source>
        <dbReference type="ARBA" id="ARBA00022982"/>
    </source>
</evidence>
<comment type="similarity">
    <text evidence="2 14">Belongs to the cytochrome c oxidase subunit 2 family.</text>
</comment>
<keyword evidence="3 14" id="KW-0813">Transport</keyword>
<dbReference type="PIRSF" id="PIRSF000292">
    <property type="entry name" value="Ubi_od_II"/>
    <property type="match status" value="1"/>
</dbReference>
<dbReference type="PROSITE" id="PS51257">
    <property type="entry name" value="PROKAR_LIPOPROTEIN"/>
    <property type="match status" value="1"/>
</dbReference>
<dbReference type="InterPro" id="IPR006333">
    <property type="entry name" value="Cyt_o_ubiquinol_oxidase_su2"/>
</dbReference>
<dbReference type="EC" id="1.10.3.-" evidence="14"/>
<dbReference type="PANTHER" id="PTHR22888:SF18">
    <property type="entry name" value="CYTOCHROME BO(3) UBIQUINOL OXIDASE SUBUNIT 2"/>
    <property type="match status" value="1"/>
</dbReference>
<dbReference type="SUPFAM" id="SSF49503">
    <property type="entry name" value="Cupredoxins"/>
    <property type="match status" value="1"/>
</dbReference>
<evidence type="ECO:0000256" key="1">
    <source>
        <dbReference type="ARBA" id="ARBA00004651"/>
    </source>
</evidence>
<evidence type="ECO:0000313" key="18">
    <source>
        <dbReference type="EMBL" id="TJY41850.1"/>
    </source>
</evidence>
<dbReference type="GO" id="GO:0009486">
    <property type="term" value="F:cytochrome bo3 ubiquinol oxidase activity"/>
    <property type="evidence" value="ECO:0007669"/>
    <property type="project" value="InterPro"/>
</dbReference>